<dbReference type="EMBL" id="JAMLDY010000002">
    <property type="protein sequence ID" value="MCP3733580.1"/>
    <property type="molecule type" value="Genomic_DNA"/>
</dbReference>
<evidence type="ECO:0000313" key="1">
    <source>
        <dbReference type="EMBL" id="MCP3733580.1"/>
    </source>
</evidence>
<accession>A0A9X2HVP2</accession>
<gene>
    <name evidence="1" type="ORF">M9979_01610</name>
</gene>
<reference evidence="1" key="1">
    <citation type="submission" date="2022-05" db="EMBL/GenBank/DDBJ databases">
        <title>Sphingomonas sp. strain RP10 Genome sequencing and assembly.</title>
        <authorList>
            <person name="Kim I."/>
        </authorList>
    </citation>
    <scope>NUCLEOTIDE SEQUENCE</scope>
    <source>
        <strain evidence="1">RP10</strain>
    </source>
</reference>
<proteinExistence type="predicted"/>
<dbReference type="Proteomes" id="UP001139486">
    <property type="component" value="Unassembled WGS sequence"/>
</dbReference>
<evidence type="ECO:0000313" key="2">
    <source>
        <dbReference type="Proteomes" id="UP001139486"/>
    </source>
</evidence>
<keyword evidence="2" id="KW-1185">Reference proteome</keyword>
<dbReference type="AlphaFoldDB" id="A0A9X2HVP2"/>
<name>A0A9X2HVP2_9SPHN</name>
<protein>
    <submittedName>
        <fullName evidence="1">Uncharacterized protein</fullName>
    </submittedName>
</protein>
<organism evidence="1 2">
    <name type="scientific">Sphingomonas liriopis</name>
    <dbReference type="NCBI Taxonomy" id="2949094"/>
    <lineage>
        <taxon>Bacteria</taxon>
        <taxon>Pseudomonadati</taxon>
        <taxon>Pseudomonadota</taxon>
        <taxon>Alphaproteobacteria</taxon>
        <taxon>Sphingomonadales</taxon>
        <taxon>Sphingomonadaceae</taxon>
        <taxon>Sphingomonas</taxon>
    </lineage>
</organism>
<sequence>MRCSRESAPLRRDCAIEQTQSERGLILTVRHADGGFHRLLVTRDGRGVVAADGAEPARVTIAEPGTIDVAIGSDRYRLPATIKAAR</sequence>
<comment type="caution">
    <text evidence="1">The sequence shown here is derived from an EMBL/GenBank/DDBJ whole genome shotgun (WGS) entry which is preliminary data.</text>
</comment>